<keyword evidence="1" id="KW-1185">Reference proteome</keyword>
<dbReference type="SUPFAM" id="SSF53187">
    <property type="entry name" value="Zn-dependent exopeptidases"/>
    <property type="match status" value="1"/>
</dbReference>
<evidence type="ECO:0000313" key="2">
    <source>
        <dbReference type="WBParaSite" id="ACAC_0001401201-mRNA-1"/>
    </source>
</evidence>
<reference evidence="1" key="1">
    <citation type="submission" date="2012-09" db="EMBL/GenBank/DDBJ databases">
        <authorList>
            <person name="Martin A.A."/>
        </authorList>
    </citation>
    <scope>NUCLEOTIDE SEQUENCE</scope>
</reference>
<dbReference type="Gene3D" id="3.40.630.10">
    <property type="entry name" value="Zn peptidases"/>
    <property type="match status" value="1"/>
</dbReference>
<accession>A0A0K0DQH3</accession>
<dbReference type="AlphaFoldDB" id="A0A0K0DQH3"/>
<protein>
    <submittedName>
        <fullName evidence="2">4a-hydroxytetrahydrobiopterin dehydratase</fullName>
    </submittedName>
</protein>
<dbReference type="WBParaSite" id="ACAC_0001401201-mRNA-1">
    <property type="protein sequence ID" value="ACAC_0001401201-mRNA-1"/>
    <property type="gene ID" value="ACAC_0001401201"/>
</dbReference>
<organism evidence="1 2">
    <name type="scientific">Angiostrongylus cantonensis</name>
    <name type="common">Rat lungworm</name>
    <dbReference type="NCBI Taxonomy" id="6313"/>
    <lineage>
        <taxon>Eukaryota</taxon>
        <taxon>Metazoa</taxon>
        <taxon>Ecdysozoa</taxon>
        <taxon>Nematoda</taxon>
        <taxon>Chromadorea</taxon>
        <taxon>Rhabditida</taxon>
        <taxon>Rhabditina</taxon>
        <taxon>Rhabditomorpha</taxon>
        <taxon>Strongyloidea</taxon>
        <taxon>Metastrongylidae</taxon>
        <taxon>Angiostrongylus</taxon>
    </lineage>
</organism>
<reference evidence="2" key="2">
    <citation type="submission" date="2017-02" db="UniProtKB">
        <authorList>
            <consortium name="WormBaseParasite"/>
        </authorList>
    </citation>
    <scope>IDENTIFICATION</scope>
</reference>
<proteinExistence type="predicted"/>
<evidence type="ECO:0000313" key="1">
    <source>
        <dbReference type="Proteomes" id="UP000035642"/>
    </source>
</evidence>
<sequence>MPSAATQLSSIDDFFAKEQLLGDYIVSISGQNSLRSSRLSLIKSKCGFGYTLGFVVSCSHHHPECQSFMNSSRNLKLDRISEELASKFDPKRIKQNVRWMAETSHISGTVENLALIRRIADEYRKLGFTVDTYNYTVLLNYPDFENANTVMVEKNGGMWWRLSRGRGHPRGPRRAVNEVVLSSA</sequence>
<dbReference type="Gene3D" id="3.50.30.30">
    <property type="match status" value="1"/>
</dbReference>
<name>A0A0K0DQH3_ANGCA</name>
<dbReference type="Proteomes" id="UP000035642">
    <property type="component" value="Unassembled WGS sequence"/>
</dbReference>
<dbReference type="STRING" id="6313.A0A0K0DQH3"/>